<dbReference type="GO" id="GO:0005524">
    <property type="term" value="F:ATP binding"/>
    <property type="evidence" value="ECO:0007669"/>
    <property type="project" value="UniProtKB-UniRule"/>
</dbReference>
<keyword evidence="12" id="KW-1185">Reference proteome</keyword>
<dbReference type="RefSeq" id="WP_008613974.1">
    <property type="nucleotide sequence ID" value="NZ_AONQ01000004.1"/>
</dbReference>
<protein>
    <recommendedName>
        <fullName evidence="3 9">Guanylate kinase</fullName>
        <ecNumber evidence="2 9">2.7.4.8</ecNumber>
    </recommendedName>
    <alternativeName>
        <fullName evidence="8 9">GMP kinase</fullName>
    </alternativeName>
</protein>
<evidence type="ECO:0000256" key="5">
    <source>
        <dbReference type="ARBA" id="ARBA00022741"/>
    </source>
</evidence>
<evidence type="ECO:0000256" key="1">
    <source>
        <dbReference type="ARBA" id="ARBA00005790"/>
    </source>
</evidence>
<comment type="subcellular location">
    <subcellularLocation>
        <location evidence="9">Cytoplasm</location>
    </subcellularLocation>
</comment>
<keyword evidence="7 9" id="KW-0067">ATP-binding</keyword>
<feature type="domain" description="Guanylate kinase-like" evidence="10">
    <location>
        <begin position="12"/>
        <end position="191"/>
    </location>
</feature>
<keyword evidence="6 9" id="KW-0418">Kinase</keyword>
<dbReference type="PROSITE" id="PS50052">
    <property type="entry name" value="GUANYLATE_KINASE_2"/>
    <property type="match status" value="1"/>
</dbReference>
<gene>
    <name evidence="9 11" type="primary">gmk</name>
    <name evidence="11" type="ORF">H261_02561</name>
</gene>
<dbReference type="InterPro" id="IPR008145">
    <property type="entry name" value="GK/Ca_channel_bsu"/>
</dbReference>
<dbReference type="InterPro" id="IPR017665">
    <property type="entry name" value="Guanylate_kinase"/>
</dbReference>
<dbReference type="Proteomes" id="UP000011744">
    <property type="component" value="Unassembled WGS sequence"/>
</dbReference>
<dbReference type="SMART" id="SM00072">
    <property type="entry name" value="GuKc"/>
    <property type="match status" value="1"/>
</dbReference>
<dbReference type="SUPFAM" id="SSF52540">
    <property type="entry name" value="P-loop containing nucleoside triphosphate hydrolases"/>
    <property type="match status" value="1"/>
</dbReference>
<dbReference type="STRING" id="1244869.H261_02561"/>
<dbReference type="Gene3D" id="3.30.63.10">
    <property type="entry name" value="Guanylate Kinase phosphate binding domain"/>
    <property type="match status" value="1"/>
</dbReference>
<dbReference type="AlphaFoldDB" id="M2ZVT3"/>
<dbReference type="InterPro" id="IPR027417">
    <property type="entry name" value="P-loop_NTPase"/>
</dbReference>
<keyword evidence="4 9" id="KW-0808">Transferase</keyword>
<name>M2ZVT3_9PROT</name>
<accession>M2ZVT3</accession>
<evidence type="ECO:0000256" key="8">
    <source>
        <dbReference type="ARBA" id="ARBA00030128"/>
    </source>
</evidence>
<evidence type="ECO:0000256" key="3">
    <source>
        <dbReference type="ARBA" id="ARBA00016296"/>
    </source>
</evidence>
<dbReference type="HAMAP" id="MF_00328">
    <property type="entry name" value="Guanylate_kinase"/>
    <property type="match status" value="1"/>
</dbReference>
<evidence type="ECO:0000256" key="6">
    <source>
        <dbReference type="ARBA" id="ARBA00022777"/>
    </source>
</evidence>
<comment type="function">
    <text evidence="9">Essential for recycling GMP and indirectly, cGMP.</text>
</comment>
<evidence type="ECO:0000256" key="2">
    <source>
        <dbReference type="ARBA" id="ARBA00012961"/>
    </source>
</evidence>
<dbReference type="EMBL" id="AONQ01000004">
    <property type="protein sequence ID" value="EME71507.1"/>
    <property type="molecule type" value="Genomic_DNA"/>
</dbReference>
<proteinExistence type="inferred from homology"/>
<dbReference type="GO" id="GO:0004385">
    <property type="term" value="F:GMP kinase activity"/>
    <property type="evidence" value="ECO:0007669"/>
    <property type="project" value="UniProtKB-UniRule"/>
</dbReference>
<dbReference type="NCBIfam" id="TIGR03263">
    <property type="entry name" value="guanyl_kin"/>
    <property type="match status" value="1"/>
</dbReference>
<dbReference type="OrthoDB" id="9808150at2"/>
<evidence type="ECO:0000256" key="4">
    <source>
        <dbReference type="ARBA" id="ARBA00022679"/>
    </source>
</evidence>
<comment type="catalytic activity">
    <reaction evidence="9">
        <text>GMP + ATP = GDP + ADP</text>
        <dbReference type="Rhea" id="RHEA:20780"/>
        <dbReference type="ChEBI" id="CHEBI:30616"/>
        <dbReference type="ChEBI" id="CHEBI:58115"/>
        <dbReference type="ChEBI" id="CHEBI:58189"/>
        <dbReference type="ChEBI" id="CHEBI:456216"/>
        <dbReference type="EC" id="2.7.4.8"/>
    </reaction>
</comment>
<organism evidence="11 12">
    <name type="scientific">Paramagnetospirillum caucaseum</name>
    <dbReference type="NCBI Taxonomy" id="1244869"/>
    <lineage>
        <taxon>Bacteria</taxon>
        <taxon>Pseudomonadati</taxon>
        <taxon>Pseudomonadota</taxon>
        <taxon>Alphaproteobacteria</taxon>
        <taxon>Rhodospirillales</taxon>
        <taxon>Magnetospirillaceae</taxon>
        <taxon>Paramagnetospirillum</taxon>
    </lineage>
</organism>
<feature type="binding site" evidence="9">
    <location>
        <begin position="19"/>
        <end position="26"/>
    </location>
    <ligand>
        <name>ATP</name>
        <dbReference type="ChEBI" id="CHEBI:30616"/>
    </ligand>
</feature>
<comment type="caution">
    <text evidence="11">The sequence shown here is derived from an EMBL/GenBank/DDBJ whole genome shotgun (WGS) entry which is preliminary data.</text>
</comment>
<keyword evidence="9" id="KW-0963">Cytoplasm</keyword>
<dbReference type="GO" id="GO:0005829">
    <property type="term" value="C:cytosol"/>
    <property type="evidence" value="ECO:0007669"/>
    <property type="project" value="TreeGrafter"/>
</dbReference>
<dbReference type="InterPro" id="IPR008144">
    <property type="entry name" value="Guanylate_kin-like_dom"/>
</dbReference>
<dbReference type="InterPro" id="IPR020590">
    <property type="entry name" value="Guanylate_kinase_CS"/>
</dbReference>
<dbReference type="PATRIC" id="fig|1244869.3.peg.510"/>
<sequence length="214" mass="24060">MSDTLPTVSRRGLMLVMSSPSGAGKTTISRALLERDSAIGMSVSATTRPPRPGEVDGKDYHFVTVEKFHDMVEKREFLEHARVFDNFYGTPRGPVDEILRSGRDVLFDIDWQGTQQMAQNARADLVSVFVLPPSVEELERRLRGRAQDSDEVVRKRMAKAGDEMSHWPEYDYIVVNVDLDKSIAAVQAILAAERLKRERQVGLPDFVTQLRGGE</sequence>
<dbReference type="PROSITE" id="PS00856">
    <property type="entry name" value="GUANYLATE_KINASE_1"/>
    <property type="match status" value="1"/>
</dbReference>
<dbReference type="CDD" id="cd00071">
    <property type="entry name" value="GMPK"/>
    <property type="match status" value="1"/>
</dbReference>
<dbReference type="PANTHER" id="PTHR23117">
    <property type="entry name" value="GUANYLATE KINASE-RELATED"/>
    <property type="match status" value="1"/>
</dbReference>
<evidence type="ECO:0000313" key="12">
    <source>
        <dbReference type="Proteomes" id="UP000011744"/>
    </source>
</evidence>
<evidence type="ECO:0000259" key="10">
    <source>
        <dbReference type="PROSITE" id="PS50052"/>
    </source>
</evidence>
<dbReference type="Pfam" id="PF00625">
    <property type="entry name" value="Guanylate_kin"/>
    <property type="match status" value="1"/>
</dbReference>
<evidence type="ECO:0000256" key="9">
    <source>
        <dbReference type="HAMAP-Rule" id="MF_00328"/>
    </source>
</evidence>
<dbReference type="Gene3D" id="3.40.50.300">
    <property type="entry name" value="P-loop containing nucleotide triphosphate hydrolases"/>
    <property type="match status" value="1"/>
</dbReference>
<keyword evidence="5 9" id="KW-0547">Nucleotide-binding</keyword>
<evidence type="ECO:0000313" key="11">
    <source>
        <dbReference type="EMBL" id="EME71507.1"/>
    </source>
</evidence>
<reference evidence="11 12" key="1">
    <citation type="journal article" date="2014" name="Genome Announc.">
        <title>Draft Genome Sequence of Magnetospirillum sp. Strain SO-1, a Freshwater Magnetotactic Bacterium Isolated from the Ol'khovka River, Russia.</title>
        <authorList>
            <person name="Grouzdev D.S."/>
            <person name="Dziuba M.V."/>
            <person name="Sukhacheva M.S."/>
            <person name="Mardanov A.V."/>
            <person name="Beletskiy A.V."/>
            <person name="Kuznetsov B.B."/>
            <person name="Skryabin K.G."/>
        </authorList>
    </citation>
    <scope>NUCLEOTIDE SEQUENCE [LARGE SCALE GENOMIC DNA]</scope>
    <source>
        <strain evidence="11 12">SO-1</strain>
    </source>
</reference>
<dbReference type="EC" id="2.7.4.8" evidence="2 9"/>
<dbReference type="PANTHER" id="PTHR23117:SF13">
    <property type="entry name" value="GUANYLATE KINASE"/>
    <property type="match status" value="1"/>
</dbReference>
<dbReference type="FunFam" id="3.30.63.10:FF:000002">
    <property type="entry name" value="Guanylate kinase 1"/>
    <property type="match status" value="1"/>
</dbReference>
<comment type="similarity">
    <text evidence="1 9">Belongs to the guanylate kinase family.</text>
</comment>
<evidence type="ECO:0000256" key="7">
    <source>
        <dbReference type="ARBA" id="ARBA00022840"/>
    </source>
</evidence>
<dbReference type="eggNOG" id="COG0194">
    <property type="taxonomic scope" value="Bacteria"/>
</dbReference>